<dbReference type="PROSITE" id="PS51352">
    <property type="entry name" value="THIOREDOXIN_2"/>
    <property type="match status" value="1"/>
</dbReference>
<dbReference type="Gene3D" id="3.40.30.10">
    <property type="entry name" value="Glutaredoxin"/>
    <property type="match status" value="1"/>
</dbReference>
<feature type="transmembrane region" description="Helical" evidence="3">
    <location>
        <begin position="6"/>
        <end position="27"/>
    </location>
</feature>
<dbReference type="InterPro" id="IPR013766">
    <property type="entry name" value="Thioredoxin_domain"/>
</dbReference>
<dbReference type="Proteomes" id="UP001059934">
    <property type="component" value="Chromosome"/>
</dbReference>
<evidence type="ECO:0000256" key="1">
    <source>
        <dbReference type="ARBA" id="ARBA00010996"/>
    </source>
</evidence>
<dbReference type="EMBL" id="CP103416">
    <property type="protein sequence ID" value="UVW35228.1"/>
    <property type="molecule type" value="Genomic_DNA"/>
</dbReference>
<evidence type="ECO:0000313" key="5">
    <source>
        <dbReference type="EMBL" id="UVW35228.1"/>
    </source>
</evidence>
<feature type="domain" description="Thioredoxin" evidence="4">
    <location>
        <begin position="48"/>
        <end position="214"/>
    </location>
</feature>
<evidence type="ECO:0000256" key="3">
    <source>
        <dbReference type="SAM" id="Phobius"/>
    </source>
</evidence>
<organism evidence="5 6">
    <name type="scientific">SAR92 clade bacterium H455</name>
    <dbReference type="NCBI Taxonomy" id="2974818"/>
    <lineage>
        <taxon>Bacteria</taxon>
        <taxon>Pseudomonadati</taxon>
        <taxon>Pseudomonadota</taxon>
        <taxon>Gammaproteobacteria</taxon>
        <taxon>Cellvibrionales</taxon>
        <taxon>Porticoccaceae</taxon>
        <taxon>SAR92 clade</taxon>
    </lineage>
</organism>
<dbReference type="CDD" id="cd02968">
    <property type="entry name" value="SCO"/>
    <property type="match status" value="1"/>
</dbReference>
<gene>
    <name evidence="5" type="ORF">NYF23_01155</name>
</gene>
<keyword evidence="6" id="KW-1185">Reference proteome</keyword>
<name>A0ABY5TMZ4_9GAMM</name>
<dbReference type="SUPFAM" id="SSF52833">
    <property type="entry name" value="Thioredoxin-like"/>
    <property type="match status" value="1"/>
</dbReference>
<dbReference type="Pfam" id="PF02630">
    <property type="entry name" value="SCO1-SenC"/>
    <property type="match status" value="1"/>
</dbReference>
<evidence type="ECO:0000259" key="4">
    <source>
        <dbReference type="PROSITE" id="PS51352"/>
    </source>
</evidence>
<dbReference type="PANTHER" id="PTHR12151">
    <property type="entry name" value="ELECTRON TRANSPORT PROTIN SCO1/SENC FAMILY MEMBER"/>
    <property type="match status" value="1"/>
</dbReference>
<evidence type="ECO:0000313" key="6">
    <source>
        <dbReference type="Proteomes" id="UP001059934"/>
    </source>
</evidence>
<keyword evidence="3" id="KW-0812">Transmembrane</keyword>
<comment type="similarity">
    <text evidence="1">Belongs to the SCO1/2 family.</text>
</comment>
<accession>A0ABY5TMZ4</accession>
<sequence length="214" mass="24270">MKQQTGIKLTVLVILCFIVLVIFGFAWKMRQPVPMSAEDLRVNGAIELSTPRIFSDFDLIDHNGEPFTLENFKGVWSIVFFGFTNCPDICPTTLSTLNAMYEDLGDNEKENLQIVMVSLDPERDTVEKMALYVPYFNEDFIGVTGNPYSILGLSTQLTIAYTKVDLGDDNYTVDHSTQVVLINPKGHYHGFFKAPHGEVAMRQTWRSIKDSFLR</sequence>
<dbReference type="PANTHER" id="PTHR12151:SF25">
    <property type="entry name" value="LINALOOL DEHYDRATASE_ISOMERASE DOMAIN-CONTAINING PROTEIN"/>
    <property type="match status" value="1"/>
</dbReference>
<evidence type="ECO:0000256" key="2">
    <source>
        <dbReference type="ARBA" id="ARBA00023008"/>
    </source>
</evidence>
<protein>
    <submittedName>
        <fullName evidence="5">SCO family protein</fullName>
    </submittedName>
</protein>
<dbReference type="InterPro" id="IPR003782">
    <property type="entry name" value="SCO1/SenC"/>
</dbReference>
<dbReference type="InterPro" id="IPR036249">
    <property type="entry name" value="Thioredoxin-like_sf"/>
</dbReference>
<reference evidence="5" key="1">
    <citation type="submission" date="2022-08" db="EMBL/GenBank/DDBJ databases">
        <title>Catabolic pathway analysis in culturable SAR92 clade bacteria reveals their overlooked roles in DMSP degradation in coastal seas.</title>
        <authorList>
            <person name="He X."/>
            <person name="Zhang X."/>
            <person name="Zhang Y."/>
        </authorList>
    </citation>
    <scope>NUCLEOTIDE SEQUENCE</scope>
    <source>
        <strain evidence="5">H455</strain>
    </source>
</reference>
<keyword evidence="3" id="KW-0472">Membrane</keyword>
<keyword evidence="3" id="KW-1133">Transmembrane helix</keyword>
<proteinExistence type="inferred from homology"/>
<keyword evidence="2" id="KW-0186">Copper</keyword>